<proteinExistence type="predicted"/>
<dbReference type="OrthoDB" id="60858at2759"/>
<dbReference type="PANTHER" id="PTHR37919:SF2">
    <property type="entry name" value="EXPERA DOMAIN-CONTAINING PROTEIN"/>
    <property type="match status" value="1"/>
</dbReference>
<feature type="compositionally biased region" description="Basic residues" evidence="1">
    <location>
        <begin position="22"/>
        <end position="31"/>
    </location>
</feature>
<sequence>MVSTRGHPRDFPQPETSPAKPSPRKSLRRSTRSPSRAQEDTPSASPSRDLMTASAPTLPSYSSQLDSLSRTSATTREAVSVSIPGWSHTASNITIAWLMVSVPLQIWDTLYILLRPHTMAGGKLQWPLWKPYEIYAAIDHVYGWPGWNNNDGFGGAQGALNLVETVLYGLYIMIIVNHGVPSARGKGVQVGEGARGWLSGGRRVQGKRGNRALLIGFAAAVMTLSKTVMYMLNEYFSGFENIKHNDWPTLITFYIVMNGLWIVFPTYMTIVFGSDILEGLDLIAVEPVAKPPRKKRN</sequence>
<evidence type="ECO:0000313" key="4">
    <source>
        <dbReference type="Proteomes" id="UP000800097"/>
    </source>
</evidence>
<dbReference type="GeneID" id="54549631"/>
<feature type="region of interest" description="Disordered" evidence="1">
    <location>
        <begin position="1"/>
        <end position="69"/>
    </location>
</feature>
<keyword evidence="4" id="KW-1185">Reference proteome</keyword>
<evidence type="ECO:0008006" key="5">
    <source>
        <dbReference type="Google" id="ProtNLM"/>
    </source>
</evidence>
<evidence type="ECO:0000256" key="1">
    <source>
        <dbReference type="SAM" id="MobiDB-lite"/>
    </source>
</evidence>
<dbReference type="AlphaFoldDB" id="A0A6A6JEW6"/>
<dbReference type="PANTHER" id="PTHR37919">
    <property type="entry name" value="PROTEIN CBG05606"/>
    <property type="match status" value="1"/>
</dbReference>
<feature type="transmembrane region" description="Helical" evidence="2">
    <location>
        <begin position="212"/>
        <end position="231"/>
    </location>
</feature>
<evidence type="ECO:0000256" key="2">
    <source>
        <dbReference type="SAM" id="Phobius"/>
    </source>
</evidence>
<protein>
    <recommendedName>
        <fullName evidence="5">EBP-domain-containing protein</fullName>
    </recommendedName>
</protein>
<name>A0A6A6JEW6_WESOR</name>
<gene>
    <name evidence="3" type="ORF">EI97DRAFT_401186</name>
</gene>
<feature type="transmembrane region" description="Helical" evidence="2">
    <location>
        <begin position="251"/>
        <end position="272"/>
    </location>
</feature>
<evidence type="ECO:0000313" key="3">
    <source>
        <dbReference type="EMBL" id="KAF2275101.1"/>
    </source>
</evidence>
<keyword evidence="2" id="KW-0812">Transmembrane</keyword>
<dbReference type="Proteomes" id="UP000800097">
    <property type="component" value="Unassembled WGS sequence"/>
</dbReference>
<reference evidence="3" key="1">
    <citation type="journal article" date="2020" name="Stud. Mycol.">
        <title>101 Dothideomycetes genomes: a test case for predicting lifestyles and emergence of pathogens.</title>
        <authorList>
            <person name="Haridas S."/>
            <person name="Albert R."/>
            <person name="Binder M."/>
            <person name="Bloem J."/>
            <person name="Labutti K."/>
            <person name="Salamov A."/>
            <person name="Andreopoulos B."/>
            <person name="Baker S."/>
            <person name="Barry K."/>
            <person name="Bills G."/>
            <person name="Bluhm B."/>
            <person name="Cannon C."/>
            <person name="Castanera R."/>
            <person name="Culley D."/>
            <person name="Daum C."/>
            <person name="Ezra D."/>
            <person name="Gonzalez J."/>
            <person name="Henrissat B."/>
            <person name="Kuo A."/>
            <person name="Liang C."/>
            <person name="Lipzen A."/>
            <person name="Lutzoni F."/>
            <person name="Magnuson J."/>
            <person name="Mondo S."/>
            <person name="Nolan M."/>
            <person name="Ohm R."/>
            <person name="Pangilinan J."/>
            <person name="Park H.-J."/>
            <person name="Ramirez L."/>
            <person name="Alfaro M."/>
            <person name="Sun H."/>
            <person name="Tritt A."/>
            <person name="Yoshinaga Y."/>
            <person name="Zwiers L.-H."/>
            <person name="Turgeon B."/>
            <person name="Goodwin S."/>
            <person name="Spatafora J."/>
            <person name="Crous P."/>
            <person name="Grigoriev I."/>
        </authorList>
    </citation>
    <scope>NUCLEOTIDE SEQUENCE</scope>
    <source>
        <strain evidence="3">CBS 379.55</strain>
    </source>
</reference>
<organism evidence="3 4">
    <name type="scientific">Westerdykella ornata</name>
    <dbReference type="NCBI Taxonomy" id="318751"/>
    <lineage>
        <taxon>Eukaryota</taxon>
        <taxon>Fungi</taxon>
        <taxon>Dikarya</taxon>
        <taxon>Ascomycota</taxon>
        <taxon>Pezizomycotina</taxon>
        <taxon>Dothideomycetes</taxon>
        <taxon>Pleosporomycetidae</taxon>
        <taxon>Pleosporales</taxon>
        <taxon>Sporormiaceae</taxon>
        <taxon>Westerdykella</taxon>
    </lineage>
</organism>
<accession>A0A6A6JEW6</accession>
<feature type="compositionally biased region" description="Polar residues" evidence="1">
    <location>
        <begin position="32"/>
        <end position="46"/>
    </location>
</feature>
<keyword evidence="2" id="KW-0472">Membrane</keyword>
<feature type="compositionally biased region" description="Polar residues" evidence="1">
    <location>
        <begin position="54"/>
        <end position="69"/>
    </location>
</feature>
<keyword evidence="2" id="KW-1133">Transmembrane helix</keyword>
<dbReference type="RefSeq" id="XP_033652640.1">
    <property type="nucleotide sequence ID" value="XM_033796456.1"/>
</dbReference>
<dbReference type="EMBL" id="ML986499">
    <property type="protein sequence ID" value="KAF2275101.1"/>
    <property type="molecule type" value="Genomic_DNA"/>
</dbReference>